<proteinExistence type="predicted"/>
<reference evidence="1 2" key="1">
    <citation type="submission" date="2017-08" db="EMBL/GenBank/DDBJ databases">
        <title>Genome sequence, comparative genomics and functional analysis of the highly adhesive Lactobacillus paracasei Kobulty strain.</title>
        <authorList>
            <person name="Koryszewska-Baginska A."/>
            <person name="Grynberg M."/>
            <person name="Aleksandrzak-Piekarczyk T."/>
        </authorList>
    </citation>
    <scope>NUCLEOTIDE SEQUENCE [LARGE SCALE GENOMIC DNA]</scope>
    <source>
        <strain evidence="1 2">IBB3423</strain>
    </source>
</reference>
<organism evidence="1 2">
    <name type="scientific">Lacticaseibacillus paracasei subsp. paracasei</name>
    <dbReference type="NCBI Taxonomy" id="47714"/>
    <lineage>
        <taxon>Bacteria</taxon>
        <taxon>Bacillati</taxon>
        <taxon>Bacillota</taxon>
        <taxon>Bacilli</taxon>
        <taxon>Lactobacillales</taxon>
        <taxon>Lactobacillaceae</taxon>
        <taxon>Lacticaseibacillus</taxon>
    </lineage>
</organism>
<name>A0AAP9HJV5_LACPA</name>
<protein>
    <submittedName>
        <fullName evidence="1">Uncharacterized protein</fullName>
    </submittedName>
</protein>
<dbReference type="AlphaFoldDB" id="A0AAP9HJV5"/>
<accession>A0AAP9HJV5</accession>
<dbReference type="EMBL" id="CP022954">
    <property type="protein sequence ID" value="QGV18897.1"/>
    <property type="molecule type" value="Genomic_DNA"/>
</dbReference>
<sequence length="40" mass="4469">MSQVDVESISSRAFYSVHVDISKSQVDVESISSRAMNFMT</sequence>
<evidence type="ECO:0000313" key="2">
    <source>
        <dbReference type="Proteomes" id="UP000423274"/>
    </source>
</evidence>
<gene>
    <name evidence="1" type="ORF">LCAKO_2390</name>
</gene>
<dbReference type="Proteomes" id="UP000423274">
    <property type="component" value="Chromosome"/>
</dbReference>
<evidence type="ECO:0000313" key="1">
    <source>
        <dbReference type="EMBL" id="QGV18897.1"/>
    </source>
</evidence>